<dbReference type="RefSeq" id="WP_274186901.1">
    <property type="nucleotide sequence ID" value="NZ_BAABHN010000003.1"/>
</dbReference>
<evidence type="ECO:0000313" key="2">
    <source>
        <dbReference type="EMBL" id="MFC4831291.1"/>
    </source>
</evidence>
<dbReference type="InterPro" id="IPR000415">
    <property type="entry name" value="Nitroreductase-like"/>
</dbReference>
<dbReference type="NCBIfam" id="NF047509">
    <property type="entry name" value="Rv3131_FMN_oxido"/>
    <property type="match status" value="1"/>
</dbReference>
<dbReference type="Proteomes" id="UP001595909">
    <property type="component" value="Unassembled WGS sequence"/>
</dbReference>
<dbReference type="SUPFAM" id="SSF55469">
    <property type="entry name" value="FMN-dependent nitroreductase-like"/>
    <property type="match status" value="2"/>
</dbReference>
<evidence type="ECO:0000313" key="3">
    <source>
        <dbReference type="Proteomes" id="UP001595909"/>
    </source>
</evidence>
<feature type="compositionally biased region" description="Basic and acidic residues" evidence="1">
    <location>
        <begin position="217"/>
        <end position="227"/>
    </location>
</feature>
<sequence>MHQETPSAPIRGSGPPTGTEVEELLHAAALAPSSHNSQPWRLRWHDGAVEVHGDPERMLPASDPEGRELRMACGAALVNVRLKARTQGRRVHAQLMPDPDDPWFLGRVRPGAPLIPTDWEVELAAAVPRRHTDRHPFTGPPLSVTLRGQLERAAWRERCRLIVVADPRERRRLREITVEAHRQQQSDPAFLAEWERWVGNPDRVDDGLPPTHARRAPRPDGAWRPRDFAGAVPDADRATASPEPGQDEPTIAVLMSYDDTALAHVRAGQAMQQVLLTATARGVGASFIAPPMELPDVRTEVRSLLGGVMWPQVVLRLGRGRPVYPTPRRQSGH</sequence>
<comment type="caution">
    <text evidence="2">The sequence shown here is derived from an EMBL/GenBank/DDBJ whole genome shotgun (WGS) entry which is preliminary data.</text>
</comment>
<protein>
    <submittedName>
        <fullName evidence="2">Acg family FMN-binding oxidoreductase</fullName>
    </submittedName>
</protein>
<reference evidence="3" key="1">
    <citation type="journal article" date="2019" name="Int. J. Syst. Evol. Microbiol.">
        <title>The Global Catalogue of Microorganisms (GCM) 10K type strain sequencing project: providing services to taxonomists for standard genome sequencing and annotation.</title>
        <authorList>
            <consortium name="The Broad Institute Genomics Platform"/>
            <consortium name="The Broad Institute Genome Sequencing Center for Infectious Disease"/>
            <person name="Wu L."/>
            <person name="Ma J."/>
        </authorList>
    </citation>
    <scope>NUCLEOTIDE SEQUENCE [LARGE SCALE GENOMIC DNA]</scope>
    <source>
        <strain evidence="3">CCUG 50347</strain>
    </source>
</reference>
<proteinExistence type="predicted"/>
<dbReference type="EMBL" id="JBHSIM010000003">
    <property type="protein sequence ID" value="MFC4831291.1"/>
    <property type="molecule type" value="Genomic_DNA"/>
</dbReference>
<gene>
    <name evidence="2" type="ORF">ACFPEL_02605</name>
</gene>
<organism evidence="2 3">
    <name type="scientific">Actinomycetospora chibensis</name>
    <dbReference type="NCBI Taxonomy" id="663606"/>
    <lineage>
        <taxon>Bacteria</taxon>
        <taxon>Bacillati</taxon>
        <taxon>Actinomycetota</taxon>
        <taxon>Actinomycetes</taxon>
        <taxon>Pseudonocardiales</taxon>
        <taxon>Pseudonocardiaceae</taxon>
        <taxon>Actinomycetospora</taxon>
    </lineage>
</organism>
<evidence type="ECO:0000256" key="1">
    <source>
        <dbReference type="SAM" id="MobiDB-lite"/>
    </source>
</evidence>
<dbReference type="PANTHER" id="PTHR23026">
    <property type="entry name" value="NADPH NITROREDUCTASE"/>
    <property type="match status" value="1"/>
</dbReference>
<name>A0ABV9RD91_9PSEU</name>
<dbReference type="PANTHER" id="PTHR23026:SF123">
    <property type="entry name" value="NAD(P)H NITROREDUCTASE RV3131-RELATED"/>
    <property type="match status" value="1"/>
</dbReference>
<dbReference type="Gene3D" id="3.40.109.10">
    <property type="entry name" value="NADH Oxidase"/>
    <property type="match status" value="2"/>
</dbReference>
<feature type="region of interest" description="Disordered" evidence="1">
    <location>
        <begin position="201"/>
        <end position="248"/>
    </location>
</feature>
<accession>A0ABV9RD91</accession>
<dbReference type="InterPro" id="IPR050627">
    <property type="entry name" value="Nitroreductase/BluB"/>
</dbReference>
<keyword evidence="3" id="KW-1185">Reference proteome</keyword>